<dbReference type="PROSITE" id="PS50109">
    <property type="entry name" value="HIS_KIN"/>
    <property type="match status" value="1"/>
</dbReference>
<dbReference type="EC" id="2.7.13.3" evidence="2"/>
<dbReference type="CDD" id="cd00082">
    <property type="entry name" value="HisKA"/>
    <property type="match status" value="1"/>
</dbReference>
<feature type="domain" description="Histidine kinase" evidence="10">
    <location>
        <begin position="262"/>
        <end position="476"/>
    </location>
</feature>
<dbReference type="SUPFAM" id="SSF55785">
    <property type="entry name" value="PYP-like sensor domain (PAS domain)"/>
    <property type="match status" value="1"/>
</dbReference>
<dbReference type="InterPro" id="IPR036890">
    <property type="entry name" value="HATPase_C_sf"/>
</dbReference>
<dbReference type="PANTHER" id="PTHR43065:SF10">
    <property type="entry name" value="PEROXIDE STRESS-ACTIVATED HISTIDINE KINASE MAK3"/>
    <property type="match status" value="1"/>
</dbReference>
<protein>
    <recommendedName>
        <fullName evidence="2">histidine kinase</fullName>
        <ecNumber evidence="2">2.7.13.3</ecNumber>
    </recommendedName>
</protein>
<dbReference type="SUPFAM" id="SSF55874">
    <property type="entry name" value="ATPase domain of HSP90 chaperone/DNA topoisomerase II/histidine kinase"/>
    <property type="match status" value="1"/>
</dbReference>
<keyword evidence="7" id="KW-0067">ATP-binding</keyword>
<keyword evidence="4" id="KW-0808">Transferase</keyword>
<keyword evidence="5" id="KW-0547">Nucleotide-binding</keyword>
<organism evidence="11 12">
    <name type="scientific">Roseomonas indoligenes</name>
    <dbReference type="NCBI Taxonomy" id="2820811"/>
    <lineage>
        <taxon>Bacteria</taxon>
        <taxon>Pseudomonadati</taxon>
        <taxon>Pseudomonadota</taxon>
        <taxon>Alphaproteobacteria</taxon>
        <taxon>Acetobacterales</taxon>
        <taxon>Roseomonadaceae</taxon>
        <taxon>Roseomonas</taxon>
    </lineage>
</organism>
<name>A0A940N773_9PROT</name>
<dbReference type="Proteomes" id="UP000677537">
    <property type="component" value="Unassembled WGS sequence"/>
</dbReference>
<dbReference type="SMART" id="SM00388">
    <property type="entry name" value="HisKA"/>
    <property type="match status" value="1"/>
</dbReference>
<dbReference type="SMART" id="SM00387">
    <property type="entry name" value="HATPase_c"/>
    <property type="match status" value="1"/>
</dbReference>
<dbReference type="GO" id="GO:0000155">
    <property type="term" value="F:phosphorelay sensor kinase activity"/>
    <property type="evidence" value="ECO:0007669"/>
    <property type="project" value="InterPro"/>
</dbReference>
<evidence type="ECO:0000313" key="11">
    <source>
        <dbReference type="EMBL" id="MBP0496400.1"/>
    </source>
</evidence>
<dbReference type="InterPro" id="IPR035965">
    <property type="entry name" value="PAS-like_dom_sf"/>
</dbReference>
<dbReference type="Gene3D" id="3.30.565.10">
    <property type="entry name" value="Histidine kinase-like ATPase, C-terminal domain"/>
    <property type="match status" value="1"/>
</dbReference>
<sequence>MQQASPGPAAALPRWARRIGPMTRARLGLSRTLAVLVPLMFALGSGLAAAIAVLRGGVWPGLAAAVLAAGALLTSFRLLTRQVKAEADYEALFERGGVSLWREDWSAVAEAVLVLRRAGIHDMQAYFTAHPELARELRSQVRIEDVNRLTATMMGASGKEAFIGPLDRILPNTDQTFLQWLVAISNGDALYRSEAHITRPDGTHLDCLFAADLPDTMEGFRNIVVTAIDITAYKATQARLLRAEAEIARSARVTTAGTLTATIAHEVNSPLAAIVGHAEACRRWLMRAEPDLGEAREALEHVVRDSIRARDVVTRLRSFIGSAVRRTEPVDLVQVTREAILLIERDLRASGTSVHLDTGAGLPLVVADPVQIQQVMVNLMLNGAQSMAGKPGPHDLTVRLSRSGEDVHVEVRDGGPGIDSDHLSRIFEPFFSTRAEGMGMGLAICRNCVESHGGRIWAESAPGNGAVFRFSLPALKQA</sequence>
<evidence type="ECO:0000256" key="9">
    <source>
        <dbReference type="SAM" id="Phobius"/>
    </source>
</evidence>
<evidence type="ECO:0000256" key="8">
    <source>
        <dbReference type="ARBA" id="ARBA00023012"/>
    </source>
</evidence>
<dbReference type="Gene3D" id="3.30.450.20">
    <property type="entry name" value="PAS domain"/>
    <property type="match status" value="1"/>
</dbReference>
<evidence type="ECO:0000256" key="2">
    <source>
        <dbReference type="ARBA" id="ARBA00012438"/>
    </source>
</evidence>
<dbReference type="AlphaFoldDB" id="A0A940N773"/>
<dbReference type="Pfam" id="PF00512">
    <property type="entry name" value="HisKA"/>
    <property type="match status" value="1"/>
</dbReference>
<feature type="transmembrane region" description="Helical" evidence="9">
    <location>
        <begin position="58"/>
        <end position="79"/>
    </location>
</feature>
<dbReference type="InterPro" id="IPR005467">
    <property type="entry name" value="His_kinase_dom"/>
</dbReference>
<comment type="catalytic activity">
    <reaction evidence="1">
        <text>ATP + protein L-histidine = ADP + protein N-phospho-L-histidine.</text>
        <dbReference type="EC" id="2.7.13.3"/>
    </reaction>
</comment>
<proteinExistence type="predicted"/>
<evidence type="ECO:0000256" key="3">
    <source>
        <dbReference type="ARBA" id="ARBA00022553"/>
    </source>
</evidence>
<dbReference type="Gene3D" id="1.10.287.130">
    <property type="match status" value="1"/>
</dbReference>
<evidence type="ECO:0000256" key="1">
    <source>
        <dbReference type="ARBA" id="ARBA00000085"/>
    </source>
</evidence>
<keyword evidence="9" id="KW-1133">Transmembrane helix</keyword>
<gene>
    <name evidence="11" type="ORF">J5Y10_26705</name>
</gene>
<dbReference type="PRINTS" id="PR00344">
    <property type="entry name" value="BCTRLSENSOR"/>
</dbReference>
<comment type="caution">
    <text evidence="11">The sequence shown here is derived from an EMBL/GenBank/DDBJ whole genome shotgun (WGS) entry which is preliminary data.</text>
</comment>
<dbReference type="EMBL" id="JAGIZA010000037">
    <property type="protein sequence ID" value="MBP0496400.1"/>
    <property type="molecule type" value="Genomic_DNA"/>
</dbReference>
<keyword evidence="12" id="KW-1185">Reference proteome</keyword>
<dbReference type="RefSeq" id="WP_209377189.1">
    <property type="nucleotide sequence ID" value="NZ_JAGIZA010000037.1"/>
</dbReference>
<evidence type="ECO:0000259" key="10">
    <source>
        <dbReference type="PROSITE" id="PS50109"/>
    </source>
</evidence>
<keyword evidence="9" id="KW-0812">Transmembrane</keyword>
<evidence type="ECO:0000256" key="4">
    <source>
        <dbReference type="ARBA" id="ARBA00022679"/>
    </source>
</evidence>
<keyword evidence="8" id="KW-0902">Two-component regulatory system</keyword>
<reference evidence="11" key="1">
    <citation type="submission" date="2021-03" db="EMBL/GenBank/DDBJ databases">
        <authorList>
            <person name="So Y."/>
        </authorList>
    </citation>
    <scope>NUCLEOTIDE SEQUENCE</scope>
    <source>
        <strain evidence="11">SG15</strain>
    </source>
</reference>
<accession>A0A940N773</accession>
<dbReference type="GO" id="GO:0005524">
    <property type="term" value="F:ATP binding"/>
    <property type="evidence" value="ECO:0007669"/>
    <property type="project" value="UniProtKB-KW"/>
</dbReference>
<keyword evidence="6 11" id="KW-0418">Kinase</keyword>
<dbReference type="InterPro" id="IPR003661">
    <property type="entry name" value="HisK_dim/P_dom"/>
</dbReference>
<evidence type="ECO:0000256" key="6">
    <source>
        <dbReference type="ARBA" id="ARBA00022777"/>
    </source>
</evidence>
<dbReference type="PANTHER" id="PTHR43065">
    <property type="entry name" value="SENSOR HISTIDINE KINASE"/>
    <property type="match status" value="1"/>
</dbReference>
<keyword evidence="3" id="KW-0597">Phosphoprotein</keyword>
<evidence type="ECO:0000256" key="5">
    <source>
        <dbReference type="ARBA" id="ARBA00022741"/>
    </source>
</evidence>
<evidence type="ECO:0000313" key="12">
    <source>
        <dbReference type="Proteomes" id="UP000677537"/>
    </source>
</evidence>
<dbReference type="SUPFAM" id="SSF47384">
    <property type="entry name" value="Homodimeric domain of signal transducing histidine kinase"/>
    <property type="match status" value="1"/>
</dbReference>
<dbReference type="InterPro" id="IPR003594">
    <property type="entry name" value="HATPase_dom"/>
</dbReference>
<evidence type="ECO:0000256" key="7">
    <source>
        <dbReference type="ARBA" id="ARBA00022840"/>
    </source>
</evidence>
<dbReference type="InterPro" id="IPR004358">
    <property type="entry name" value="Sig_transdc_His_kin-like_C"/>
</dbReference>
<dbReference type="Pfam" id="PF02518">
    <property type="entry name" value="HATPase_c"/>
    <property type="match status" value="1"/>
</dbReference>
<keyword evidence="9" id="KW-0472">Membrane</keyword>
<dbReference type="InterPro" id="IPR036097">
    <property type="entry name" value="HisK_dim/P_sf"/>
</dbReference>